<dbReference type="RefSeq" id="WP_129223913.1">
    <property type="nucleotide sequence ID" value="NZ_SDOZ01000002.1"/>
</dbReference>
<name>A0A4Q2KBT2_9FIRM</name>
<organism evidence="1 2">
    <name type="scientific">Candidatus Borkfalkia ceftriaxoniphila</name>
    <dbReference type="NCBI Taxonomy" id="2508949"/>
    <lineage>
        <taxon>Bacteria</taxon>
        <taxon>Bacillati</taxon>
        <taxon>Bacillota</taxon>
        <taxon>Clostridia</taxon>
        <taxon>Christensenellales</taxon>
        <taxon>Christensenellaceae</taxon>
        <taxon>Candidatus Borkfalkia</taxon>
    </lineage>
</organism>
<protein>
    <recommendedName>
        <fullName evidence="3">Trimethylamine corrinoid protein 2</fullName>
    </recommendedName>
</protein>
<evidence type="ECO:0008006" key="3">
    <source>
        <dbReference type="Google" id="ProtNLM"/>
    </source>
</evidence>
<comment type="caution">
    <text evidence="1">The sequence shown here is derived from an EMBL/GenBank/DDBJ whole genome shotgun (WGS) entry which is preliminary data.</text>
</comment>
<evidence type="ECO:0000313" key="2">
    <source>
        <dbReference type="Proteomes" id="UP000291269"/>
    </source>
</evidence>
<accession>A0A4Q2KBT2</accession>
<proteinExistence type="predicted"/>
<sequence>MIDFSDAQWENVKTNYRRWWKGELGRPILPCVFWGRDAGREMPKNPLLSFANCNDLRITPKQIVDRYDYELSGYEYVGDSFPLMQTMQFGPGIVAAFLGADLLNDSQTVWFRPKEVKPLNEMHFEYDADNIWLDRIREIFIEGMKRWQGNVVIGFPDLGGIMDILASFRQSDNLLYDLYDEPEQVKRLVNEIADLWHRFYLELCELLKGSQGYSDWSSIYYEKPSYMLQSDFSFMIGNDMFDEFVKPELEKTSARLSNAWYHLDGIGELKHLDSLLTVDTIKGIQWVPGEGEPRTRDWSEVYAKISKAKRKIQAYYDLDFHLDEILQVIERPDDLVKMQFGYSIDRKNEIVARLRKYGAE</sequence>
<keyword evidence="2" id="KW-1185">Reference proteome</keyword>
<reference evidence="1 2" key="1">
    <citation type="journal article" date="2019" name="Gut">
        <title>Antibiotics-induced monodominance of a novel gut bacterial order.</title>
        <authorList>
            <person name="Hildebrand F."/>
            <person name="Moitinho-Silva L."/>
            <person name="Blasche S."/>
            <person name="Jahn M.T."/>
            <person name="Gossmann T.I."/>
            <person name="Heuerta-Cepas J."/>
            <person name="Hercog R."/>
            <person name="Luetge M."/>
            <person name="Bahram M."/>
            <person name="Pryszlak A."/>
            <person name="Alves R.J."/>
            <person name="Waszak S.M."/>
            <person name="Zhu A."/>
            <person name="Ye L."/>
            <person name="Costea P.I."/>
            <person name="Aalvink S."/>
            <person name="Belzer C."/>
            <person name="Forslund S.K."/>
            <person name="Sunagawa S."/>
            <person name="Hentschel U."/>
            <person name="Merten C."/>
            <person name="Patil K.R."/>
            <person name="Benes V."/>
            <person name="Bork P."/>
        </authorList>
    </citation>
    <scope>NUCLEOTIDE SEQUENCE [LARGE SCALE GENOMIC DNA]</scope>
    <source>
        <strain evidence="1 2">HDS1380</strain>
    </source>
</reference>
<evidence type="ECO:0000313" key="1">
    <source>
        <dbReference type="EMBL" id="RXZ61330.1"/>
    </source>
</evidence>
<dbReference type="EMBL" id="SDOZ01000002">
    <property type="protein sequence ID" value="RXZ61330.1"/>
    <property type="molecule type" value="Genomic_DNA"/>
</dbReference>
<dbReference type="Gene3D" id="3.20.20.210">
    <property type="match status" value="1"/>
</dbReference>
<gene>
    <name evidence="1" type="ORF">ESZ91_02785</name>
</gene>
<dbReference type="InterPro" id="IPR038071">
    <property type="entry name" value="UROD/MetE-like_sf"/>
</dbReference>
<dbReference type="OrthoDB" id="1551307at2"/>
<dbReference type="Proteomes" id="UP000291269">
    <property type="component" value="Unassembled WGS sequence"/>
</dbReference>
<dbReference type="AlphaFoldDB" id="A0A4Q2KBT2"/>